<sequence length="330" mass="35344">MTDPFHLILPSSSTIALPSPTYSEDSQPTASARPVEDNLHHHTHPPSTPSPQCWTLASEVYAELPFAYPSHPSNQVTTNYPNYQIALQTNPLTWDFGQMDVLLGKSVHSSSTTLGLLATPPSYNIHASLMNMIHVFSSSQGAPPQEVGYHYTAASGFGSGPGLDSVVEWGDSSTPAALGLPVPGDADHNVHISMNRGVNVVAEVARRHPYLPISPVLSRIPSDASGRSHLQFSGSSSSCETTEIFPKGETMGYSSMLPSPISDNNPSPSATASPPSDCTRRPRLAKDGVIRASESRRKYKAEYQCPCGQSFTTRNGLSSTSFEVYPASTT</sequence>
<dbReference type="AlphaFoldDB" id="A0A0W0F0R2"/>
<feature type="compositionally biased region" description="Low complexity" evidence="1">
    <location>
        <begin position="258"/>
        <end position="277"/>
    </location>
</feature>
<evidence type="ECO:0000313" key="3">
    <source>
        <dbReference type="Proteomes" id="UP000054988"/>
    </source>
</evidence>
<evidence type="ECO:0000313" key="2">
    <source>
        <dbReference type="EMBL" id="KTB29860.1"/>
    </source>
</evidence>
<feature type="region of interest" description="Disordered" evidence="1">
    <location>
        <begin position="249"/>
        <end position="302"/>
    </location>
</feature>
<gene>
    <name evidence="2" type="ORF">WG66_17529</name>
</gene>
<reference evidence="2 3" key="1">
    <citation type="submission" date="2015-12" db="EMBL/GenBank/DDBJ databases">
        <title>Draft genome sequence of Moniliophthora roreri, the causal agent of frosty pod rot of cacao.</title>
        <authorList>
            <person name="Aime M.C."/>
            <person name="Diaz-Valderrama J.R."/>
            <person name="Kijpornyongpan T."/>
            <person name="Phillips-Mora W."/>
        </authorList>
    </citation>
    <scope>NUCLEOTIDE SEQUENCE [LARGE SCALE GENOMIC DNA]</scope>
    <source>
        <strain evidence="2 3">MCA 2952</strain>
    </source>
</reference>
<organism evidence="2 3">
    <name type="scientific">Moniliophthora roreri</name>
    <name type="common">Frosty pod rot fungus</name>
    <name type="synonym">Monilia roreri</name>
    <dbReference type="NCBI Taxonomy" id="221103"/>
    <lineage>
        <taxon>Eukaryota</taxon>
        <taxon>Fungi</taxon>
        <taxon>Dikarya</taxon>
        <taxon>Basidiomycota</taxon>
        <taxon>Agaricomycotina</taxon>
        <taxon>Agaricomycetes</taxon>
        <taxon>Agaricomycetidae</taxon>
        <taxon>Agaricales</taxon>
        <taxon>Marasmiineae</taxon>
        <taxon>Marasmiaceae</taxon>
        <taxon>Moniliophthora</taxon>
    </lineage>
</organism>
<name>A0A0W0F0R2_MONRR</name>
<accession>A0A0W0F0R2</accession>
<feature type="compositionally biased region" description="Basic and acidic residues" evidence="1">
    <location>
        <begin position="278"/>
        <end position="296"/>
    </location>
</feature>
<proteinExistence type="predicted"/>
<feature type="compositionally biased region" description="Polar residues" evidence="1">
    <location>
        <begin position="16"/>
        <end position="30"/>
    </location>
</feature>
<comment type="caution">
    <text evidence="2">The sequence shown here is derived from an EMBL/GenBank/DDBJ whole genome shotgun (WGS) entry which is preliminary data.</text>
</comment>
<protein>
    <submittedName>
        <fullName evidence="2">Uncharacterized protein</fullName>
    </submittedName>
</protein>
<dbReference type="Proteomes" id="UP000054988">
    <property type="component" value="Unassembled WGS sequence"/>
</dbReference>
<feature type="region of interest" description="Disordered" evidence="1">
    <location>
        <begin position="16"/>
        <end position="50"/>
    </location>
</feature>
<evidence type="ECO:0000256" key="1">
    <source>
        <dbReference type="SAM" id="MobiDB-lite"/>
    </source>
</evidence>
<dbReference type="EMBL" id="LATX01002407">
    <property type="protein sequence ID" value="KTB29860.1"/>
    <property type="molecule type" value="Genomic_DNA"/>
</dbReference>